<keyword evidence="3" id="KW-1185">Reference proteome</keyword>
<reference evidence="2 3" key="1">
    <citation type="submission" date="2017-02" db="EMBL/GenBank/DDBJ databases">
        <title>Genome sequence of the nitrite-oxidizing bacterium Nitrobacter vulgaris strain Ab1.</title>
        <authorList>
            <person name="Mellbye B.L."/>
            <person name="Davis E.W."/>
            <person name="Spieck E."/>
            <person name="Chang J.H."/>
            <person name="Bottomley P.J."/>
            <person name="Sayavedra-Soto L.A."/>
        </authorList>
    </citation>
    <scope>NUCLEOTIDE SEQUENCE [LARGE SCALE GENOMIC DNA]</scope>
    <source>
        <strain evidence="2 3">Ab1</strain>
    </source>
</reference>
<accession>A0A1V4HWU5</accession>
<dbReference type="RefSeq" id="WP_079447690.1">
    <property type="nucleotide sequence ID" value="NZ_MWPQ01000049.1"/>
</dbReference>
<comment type="caution">
    <text evidence="2">The sequence shown here is derived from an EMBL/GenBank/DDBJ whole genome shotgun (WGS) entry which is preliminary data.</text>
</comment>
<evidence type="ECO:0008006" key="4">
    <source>
        <dbReference type="Google" id="ProtNLM"/>
    </source>
</evidence>
<sequence>MRLFGAALLAAMTSTLVCGSAWADWVPPLKGNDTGGIISYSLVHQADFRVIAVDHCARYGKVAKFLGVQAYPGGYISFACRWVPYGPDQPPLRTRY</sequence>
<feature type="chain" id="PRO_5013274180" description="Beta/gamma crystallin 'Greek key' domain-containing protein" evidence="1">
    <location>
        <begin position="24"/>
        <end position="96"/>
    </location>
</feature>
<gene>
    <name evidence="2" type="ORF">B2M20_13580</name>
</gene>
<name>A0A1V4HWU5_NITVU</name>
<evidence type="ECO:0000313" key="3">
    <source>
        <dbReference type="Proteomes" id="UP000189940"/>
    </source>
</evidence>
<organism evidence="2 3">
    <name type="scientific">Nitrobacter vulgaris</name>
    <dbReference type="NCBI Taxonomy" id="29421"/>
    <lineage>
        <taxon>Bacteria</taxon>
        <taxon>Pseudomonadati</taxon>
        <taxon>Pseudomonadota</taxon>
        <taxon>Alphaproteobacteria</taxon>
        <taxon>Hyphomicrobiales</taxon>
        <taxon>Nitrobacteraceae</taxon>
        <taxon>Nitrobacter</taxon>
    </lineage>
</organism>
<feature type="signal peptide" evidence="1">
    <location>
        <begin position="1"/>
        <end position="23"/>
    </location>
</feature>
<evidence type="ECO:0000256" key="1">
    <source>
        <dbReference type="SAM" id="SignalP"/>
    </source>
</evidence>
<dbReference type="EMBL" id="MWPQ01000049">
    <property type="protein sequence ID" value="OPH82325.1"/>
    <property type="molecule type" value="Genomic_DNA"/>
</dbReference>
<dbReference type="STRING" id="29421.B2M20_13580"/>
<dbReference type="AlphaFoldDB" id="A0A1V4HWU5"/>
<keyword evidence="1" id="KW-0732">Signal</keyword>
<dbReference type="OrthoDB" id="8237980at2"/>
<protein>
    <recommendedName>
        <fullName evidence="4">Beta/gamma crystallin 'Greek key' domain-containing protein</fullName>
    </recommendedName>
</protein>
<dbReference type="Proteomes" id="UP000189940">
    <property type="component" value="Unassembled WGS sequence"/>
</dbReference>
<proteinExistence type="predicted"/>
<evidence type="ECO:0000313" key="2">
    <source>
        <dbReference type="EMBL" id="OPH82325.1"/>
    </source>
</evidence>